<evidence type="ECO:0000313" key="11">
    <source>
        <dbReference type="Proteomes" id="UP000013097"/>
    </source>
</evidence>
<dbReference type="Gene3D" id="3.90.1720.10">
    <property type="entry name" value="endopeptidase domain like (from Nostoc punctiforme)"/>
    <property type="match status" value="1"/>
</dbReference>
<dbReference type="PANTHER" id="PTHR47053:SF1">
    <property type="entry name" value="MUREIN DD-ENDOPEPTIDASE MEPH-RELATED"/>
    <property type="match status" value="1"/>
</dbReference>
<evidence type="ECO:0000256" key="8">
    <source>
        <dbReference type="SAM" id="SignalP"/>
    </source>
</evidence>
<feature type="compositionally biased region" description="Low complexity" evidence="7">
    <location>
        <begin position="241"/>
        <end position="280"/>
    </location>
</feature>
<dbReference type="GO" id="GO:0006508">
    <property type="term" value="P:proteolysis"/>
    <property type="evidence" value="ECO:0007669"/>
    <property type="project" value="UniProtKB-KW"/>
</dbReference>
<dbReference type="InterPro" id="IPR057309">
    <property type="entry name" value="PcsB_CC"/>
</dbReference>
<dbReference type="Gene3D" id="6.10.250.3150">
    <property type="match status" value="1"/>
</dbReference>
<reference evidence="10 11" key="1">
    <citation type="submission" date="2013-01" db="EMBL/GenBank/DDBJ databases">
        <title>The Genome Sequence of Clostridium colicanis 209318.</title>
        <authorList>
            <consortium name="The Broad Institute Genome Sequencing Platform"/>
            <person name="Earl A."/>
            <person name="Ward D."/>
            <person name="Feldgarden M."/>
            <person name="Gevers D."/>
            <person name="Courvalin P."/>
            <person name="Lambert T."/>
            <person name="Walker B."/>
            <person name="Young S.K."/>
            <person name="Zeng Q."/>
            <person name="Gargeya S."/>
            <person name="Fitzgerald M."/>
            <person name="Haas B."/>
            <person name="Abouelleil A."/>
            <person name="Alvarado L."/>
            <person name="Arachchi H.M."/>
            <person name="Berlin A.M."/>
            <person name="Chapman S.B."/>
            <person name="Dewar J."/>
            <person name="Goldberg J."/>
            <person name="Griggs A."/>
            <person name="Gujja S."/>
            <person name="Hansen M."/>
            <person name="Howarth C."/>
            <person name="Imamovic A."/>
            <person name="Larimer J."/>
            <person name="McCowan C."/>
            <person name="Murphy C."/>
            <person name="Neiman D."/>
            <person name="Pearson M."/>
            <person name="Priest M."/>
            <person name="Roberts A."/>
            <person name="Saif S."/>
            <person name="Shea T."/>
            <person name="Sisk P."/>
            <person name="Sykes S."/>
            <person name="Wortman J."/>
            <person name="Nusbaum C."/>
            <person name="Birren B."/>
        </authorList>
    </citation>
    <scope>NUCLEOTIDE SEQUENCE [LARGE SCALE GENOMIC DNA]</scope>
    <source>
        <strain evidence="10 11">209318</strain>
    </source>
</reference>
<dbReference type="Proteomes" id="UP000013097">
    <property type="component" value="Unassembled WGS sequence"/>
</dbReference>
<feature type="signal peptide" evidence="8">
    <location>
        <begin position="1"/>
        <end position="28"/>
    </location>
</feature>
<dbReference type="EMBL" id="AGYT01000008">
    <property type="protein sequence ID" value="ENZ02515.1"/>
    <property type="molecule type" value="Genomic_DNA"/>
</dbReference>
<organism evidence="10 11">
    <name type="scientific">Clostridium thermobutyricum</name>
    <dbReference type="NCBI Taxonomy" id="29372"/>
    <lineage>
        <taxon>Bacteria</taxon>
        <taxon>Bacillati</taxon>
        <taxon>Bacillota</taxon>
        <taxon>Clostridia</taxon>
        <taxon>Eubacteriales</taxon>
        <taxon>Clostridiaceae</taxon>
        <taxon>Clostridium</taxon>
    </lineage>
</organism>
<feature type="coiled-coil region" evidence="6">
    <location>
        <begin position="151"/>
        <end position="189"/>
    </location>
</feature>
<dbReference type="GO" id="GO:0008234">
    <property type="term" value="F:cysteine-type peptidase activity"/>
    <property type="evidence" value="ECO:0007669"/>
    <property type="project" value="UniProtKB-KW"/>
</dbReference>
<comment type="similarity">
    <text evidence="1">Belongs to the peptidase C40 family.</text>
</comment>
<dbReference type="RefSeq" id="WP_002598251.1">
    <property type="nucleotide sequence ID" value="NZ_KB850956.1"/>
</dbReference>
<evidence type="ECO:0000256" key="4">
    <source>
        <dbReference type="ARBA" id="ARBA00022801"/>
    </source>
</evidence>
<dbReference type="Pfam" id="PF24568">
    <property type="entry name" value="CC_PcsB"/>
    <property type="match status" value="1"/>
</dbReference>
<sequence>MKKKLLVALIFAITMSASMFSGITTAFADTPNTVQAISEDKAQQQQKAIETQEQIEKLDNQIQNSMMESQSLNNKIAEANNNIASLQTQISNTQAQLNANKEKMNQEIKGLYEQGYANNGLLAYLNVLFSGKSFSQIVTNLQDIYSINQSNQKILKQIQSQESQLQSEKDSLQNNVNTLQASKNKIASNLAAEQSAKNQEQGLLSSIKDTIAKDSAQEIALQKQQVQAALKADAEKQAKENSSAQKSSSNSSKSSSSAKSSSSSNSNSSSSNSNSSNSKQGSTMIVSTASGNVVKSTAGNTQYVPNGAKASASAQAVISEAEQFIGVPYVWGGESPSGFDCSGLMQYVFGAEGVSLPRTAAEQQECGTPVAKGDLQPGDLVFWGDPAYHVAMYIGNGEIIAAPHTGAYVTTMPLYPYTNARRVL</sequence>
<dbReference type="InterPro" id="IPR038765">
    <property type="entry name" value="Papain-like_cys_pep_sf"/>
</dbReference>
<proteinExistence type="inferred from homology"/>
<dbReference type="PANTHER" id="PTHR47053">
    <property type="entry name" value="MUREIN DD-ENDOPEPTIDASE MEPH-RELATED"/>
    <property type="match status" value="1"/>
</dbReference>
<dbReference type="eggNOG" id="COG0791">
    <property type="taxonomic scope" value="Bacteria"/>
</dbReference>
<evidence type="ECO:0000256" key="1">
    <source>
        <dbReference type="ARBA" id="ARBA00007074"/>
    </source>
</evidence>
<dbReference type="Pfam" id="PF00877">
    <property type="entry name" value="NLPC_P60"/>
    <property type="match status" value="1"/>
</dbReference>
<feature type="coiled-coil region" evidence="6">
    <location>
        <begin position="34"/>
        <end position="114"/>
    </location>
</feature>
<feature type="chain" id="PRO_5004156174" description="NlpC/P60 domain-containing protein" evidence="8">
    <location>
        <begin position="29"/>
        <end position="424"/>
    </location>
</feature>
<dbReference type="InterPro" id="IPR051202">
    <property type="entry name" value="Peptidase_C40"/>
</dbReference>
<dbReference type="SUPFAM" id="SSF54001">
    <property type="entry name" value="Cysteine proteinases"/>
    <property type="match status" value="1"/>
</dbReference>
<evidence type="ECO:0000256" key="2">
    <source>
        <dbReference type="ARBA" id="ARBA00022670"/>
    </source>
</evidence>
<name>N9WHX8_9CLOT</name>
<protein>
    <recommendedName>
        <fullName evidence="9">NlpC/P60 domain-containing protein</fullName>
    </recommendedName>
</protein>
<keyword evidence="5" id="KW-0788">Thiol protease</keyword>
<dbReference type="PROSITE" id="PS51935">
    <property type="entry name" value="NLPC_P60"/>
    <property type="match status" value="1"/>
</dbReference>
<evidence type="ECO:0000256" key="7">
    <source>
        <dbReference type="SAM" id="MobiDB-lite"/>
    </source>
</evidence>
<accession>N9WHX8</accession>
<evidence type="ECO:0000256" key="6">
    <source>
        <dbReference type="SAM" id="Coils"/>
    </source>
</evidence>
<feature type="region of interest" description="Disordered" evidence="7">
    <location>
        <begin position="232"/>
        <end position="283"/>
    </location>
</feature>
<dbReference type="InterPro" id="IPR000064">
    <property type="entry name" value="NLP_P60_dom"/>
</dbReference>
<gene>
    <name evidence="10" type="ORF">HMPREF1092_01750</name>
</gene>
<evidence type="ECO:0000259" key="9">
    <source>
        <dbReference type="PROSITE" id="PS51935"/>
    </source>
</evidence>
<comment type="caution">
    <text evidence="10">The sequence shown here is derived from an EMBL/GenBank/DDBJ whole genome shotgun (WGS) entry which is preliminary data.</text>
</comment>
<dbReference type="PATRIC" id="fig|999411.4.peg.1724"/>
<evidence type="ECO:0000313" key="10">
    <source>
        <dbReference type="EMBL" id="ENZ02515.1"/>
    </source>
</evidence>
<keyword evidence="3 8" id="KW-0732">Signal</keyword>
<dbReference type="HOGENOM" id="CLU_034085_0_0_9"/>
<evidence type="ECO:0000256" key="5">
    <source>
        <dbReference type="ARBA" id="ARBA00022807"/>
    </source>
</evidence>
<keyword evidence="4" id="KW-0378">Hydrolase</keyword>
<dbReference type="AlphaFoldDB" id="N9WHX8"/>
<feature type="domain" description="NlpC/P60" evidence="9">
    <location>
        <begin position="311"/>
        <end position="424"/>
    </location>
</feature>
<keyword evidence="6" id="KW-0175">Coiled coil</keyword>
<keyword evidence="11" id="KW-1185">Reference proteome</keyword>
<evidence type="ECO:0000256" key="3">
    <source>
        <dbReference type="ARBA" id="ARBA00022729"/>
    </source>
</evidence>
<keyword evidence="2" id="KW-0645">Protease</keyword>